<evidence type="ECO:0000259" key="2">
    <source>
        <dbReference type="PROSITE" id="PS51707"/>
    </source>
</evidence>
<reference evidence="3" key="1">
    <citation type="submission" date="2020-10" db="EMBL/GenBank/DDBJ databases">
        <authorList>
            <person name="Gilroy R."/>
        </authorList>
    </citation>
    <scope>NUCLEOTIDE SEQUENCE</scope>
    <source>
        <strain evidence="3">CHK178-757</strain>
    </source>
</reference>
<dbReference type="EMBL" id="DVIT01000028">
    <property type="protein sequence ID" value="HIS47450.1"/>
    <property type="molecule type" value="Genomic_DNA"/>
</dbReference>
<dbReference type="AlphaFoldDB" id="A0A9D1F4U1"/>
<dbReference type="SMART" id="SM01118">
    <property type="entry name" value="CYTH"/>
    <property type="match status" value="1"/>
</dbReference>
<protein>
    <submittedName>
        <fullName evidence="3">CYTH domain-containing protein</fullName>
    </submittedName>
</protein>
<dbReference type="PANTHER" id="PTHR40114:SF1">
    <property type="entry name" value="SLR0698 PROTEIN"/>
    <property type="match status" value="1"/>
</dbReference>
<dbReference type="InterPro" id="IPR012042">
    <property type="entry name" value="NeuTTM/CthTTM-like"/>
</dbReference>
<proteinExistence type="predicted"/>
<reference evidence="3" key="2">
    <citation type="journal article" date="2021" name="PeerJ">
        <title>Extensive microbial diversity within the chicken gut microbiome revealed by metagenomics and culture.</title>
        <authorList>
            <person name="Gilroy R."/>
            <person name="Ravi A."/>
            <person name="Getino M."/>
            <person name="Pursley I."/>
            <person name="Horton D.L."/>
            <person name="Alikhan N.F."/>
            <person name="Baker D."/>
            <person name="Gharbi K."/>
            <person name="Hall N."/>
            <person name="Watson M."/>
            <person name="Adriaenssens E.M."/>
            <person name="Foster-Nyarko E."/>
            <person name="Jarju S."/>
            <person name="Secka A."/>
            <person name="Antonio M."/>
            <person name="Oren A."/>
            <person name="Chaudhuri R.R."/>
            <person name="La Ragione R."/>
            <person name="Hildebrand F."/>
            <person name="Pallen M.J."/>
        </authorList>
    </citation>
    <scope>NUCLEOTIDE SEQUENCE</scope>
    <source>
        <strain evidence="3">CHK178-757</strain>
    </source>
</reference>
<evidence type="ECO:0000313" key="3">
    <source>
        <dbReference type="EMBL" id="HIS47450.1"/>
    </source>
</evidence>
<dbReference type="Proteomes" id="UP000823927">
    <property type="component" value="Unassembled WGS sequence"/>
</dbReference>
<feature type="domain" description="CYTH" evidence="2">
    <location>
        <begin position="1"/>
        <end position="146"/>
    </location>
</feature>
<accession>A0A9D1F4U1</accession>
<dbReference type="InterPro" id="IPR033469">
    <property type="entry name" value="CYTH-like_dom_sf"/>
</dbReference>
<organism evidence="3 4">
    <name type="scientific">Candidatus Scybalocola faecigallinarum</name>
    <dbReference type="NCBI Taxonomy" id="2840941"/>
    <lineage>
        <taxon>Bacteria</taxon>
        <taxon>Bacillati</taxon>
        <taxon>Bacillota</taxon>
        <taxon>Clostridia</taxon>
        <taxon>Lachnospirales</taxon>
        <taxon>Lachnospiraceae</taxon>
        <taxon>Lachnospiraceae incertae sedis</taxon>
        <taxon>Candidatus Scybalocola (ex Gilroy et al. 2021)</taxon>
    </lineage>
</organism>
<dbReference type="Gene3D" id="2.40.320.10">
    <property type="entry name" value="Hypothetical Protein Pfu-838710-001"/>
    <property type="match status" value="1"/>
</dbReference>
<dbReference type="PROSITE" id="PS51707">
    <property type="entry name" value="CYTH"/>
    <property type="match status" value="1"/>
</dbReference>
<evidence type="ECO:0000313" key="4">
    <source>
        <dbReference type="Proteomes" id="UP000823927"/>
    </source>
</evidence>
<dbReference type="PIRSF" id="PIRSF016487">
    <property type="entry name" value="CYTH_UCP016487"/>
    <property type="match status" value="1"/>
</dbReference>
<feature type="active site" description="Proton acceptor" evidence="1">
    <location>
        <position position="28"/>
    </location>
</feature>
<gene>
    <name evidence="3" type="ORF">IAB46_07820</name>
</gene>
<dbReference type="InterPro" id="IPR023577">
    <property type="entry name" value="CYTH_domain"/>
</dbReference>
<evidence type="ECO:0000256" key="1">
    <source>
        <dbReference type="PIRSR" id="PIRSR016487-1"/>
    </source>
</evidence>
<dbReference type="PANTHER" id="PTHR40114">
    <property type="entry name" value="SLR0698 PROTEIN"/>
    <property type="match status" value="1"/>
</dbReference>
<name>A0A9D1F4U1_9FIRM</name>
<comment type="caution">
    <text evidence="3">The sequence shown here is derived from an EMBL/GenBank/DDBJ whole genome shotgun (WGS) entry which is preliminary data.</text>
</comment>
<dbReference type="SUPFAM" id="SSF55154">
    <property type="entry name" value="CYTH-like phosphatases"/>
    <property type="match status" value="1"/>
</dbReference>
<dbReference type="CDD" id="cd07761">
    <property type="entry name" value="CYTH-like_CthTTM-like"/>
    <property type="match status" value="1"/>
</dbReference>
<dbReference type="Pfam" id="PF01928">
    <property type="entry name" value="CYTH"/>
    <property type="match status" value="1"/>
</dbReference>
<sequence>MEIERKFLVKKLPEDLAAYPCHQIEQGYLCTDPVVRIRRQDHEYYLTYKSAGLMTRSEYNLPLNEDAYGHLKAKTDGNLITKKRYCIPISEYLNVELDIFEGAFTGLVVAEVEFGTTEEAQDFLPLDWFGDEVTWSPKYHNSTLSQADPADYGLIV</sequence>